<protein>
    <recommendedName>
        <fullName evidence="1">Topoisomerase 6 subunit A/Spo11 TOPRIM domain-containing protein</fullName>
    </recommendedName>
</protein>
<dbReference type="InterPro" id="IPR034136">
    <property type="entry name" value="TOPRIM_Topo6A/Spo11"/>
</dbReference>
<dbReference type="GO" id="GO:0003677">
    <property type="term" value="F:DNA binding"/>
    <property type="evidence" value="ECO:0007669"/>
    <property type="project" value="InterPro"/>
</dbReference>
<dbReference type="PANTHER" id="PTHR10848">
    <property type="entry name" value="MEIOTIC RECOMBINATION PROTEIN SPO11"/>
    <property type="match status" value="1"/>
</dbReference>
<dbReference type="PANTHER" id="PTHR10848:SF0">
    <property type="entry name" value="MEIOTIC RECOMBINATION PROTEIN SPO11"/>
    <property type="match status" value="1"/>
</dbReference>
<dbReference type="SUPFAM" id="SSF56726">
    <property type="entry name" value="DNA topoisomerase IV, alpha subunit"/>
    <property type="match status" value="1"/>
</dbReference>
<reference evidence="2 3" key="1">
    <citation type="submission" date="2022-07" db="EMBL/GenBank/DDBJ databases">
        <title>Genome-wide signatures of adaptation to extreme environments.</title>
        <authorList>
            <person name="Cho C.H."/>
            <person name="Yoon H.S."/>
        </authorList>
    </citation>
    <scope>NUCLEOTIDE SEQUENCE [LARGE SCALE GENOMIC DNA]</scope>
    <source>
        <strain evidence="2 3">DBV 063 E5</strain>
    </source>
</reference>
<dbReference type="GO" id="GO:0005694">
    <property type="term" value="C:chromosome"/>
    <property type="evidence" value="ECO:0007669"/>
    <property type="project" value="InterPro"/>
</dbReference>
<dbReference type="GO" id="GO:0003918">
    <property type="term" value="F:DNA topoisomerase type II (double strand cut, ATP-hydrolyzing) activity"/>
    <property type="evidence" value="ECO:0007669"/>
    <property type="project" value="InterPro"/>
</dbReference>
<accession>A0AAV9J033</accession>
<comment type="caution">
    <text evidence="2">The sequence shown here is derived from an EMBL/GenBank/DDBJ whole genome shotgun (WGS) entry which is preliminary data.</text>
</comment>
<organism evidence="2 3">
    <name type="scientific">Cyanidium caldarium</name>
    <name type="common">Red alga</name>
    <dbReference type="NCBI Taxonomy" id="2771"/>
    <lineage>
        <taxon>Eukaryota</taxon>
        <taxon>Rhodophyta</taxon>
        <taxon>Bangiophyceae</taxon>
        <taxon>Cyanidiales</taxon>
        <taxon>Cyanidiaceae</taxon>
        <taxon>Cyanidium</taxon>
    </lineage>
</organism>
<dbReference type="CDD" id="cd00223">
    <property type="entry name" value="TOPRIM_TopoIIB_SPO"/>
    <property type="match status" value="1"/>
</dbReference>
<dbReference type="Pfam" id="PF21180">
    <property type="entry name" value="TOP6A-Spo11_Toprim"/>
    <property type="match status" value="1"/>
</dbReference>
<dbReference type="EMBL" id="JANCYW010000014">
    <property type="protein sequence ID" value="KAK4537741.1"/>
    <property type="molecule type" value="Genomic_DNA"/>
</dbReference>
<sequence length="420" mass="46114">MSEDEVQHCGYGSCWTFGEAAGRMEALALTVLQYVYGLSTTIESWGRCSLEWQQRLLATLCTLYRTLARGHGTVRVSLRELYYRQGAAFASTAQLNQCVWRIAQLLRCPRRLLPVVASSRGFAAVGAGLEAYERWPPSGLEKRTRHNRWRQLPSRQVFDIAAEVEDATGGRFHYDLRVVGDTCVVPPLILIVEKYGIFYALMEQRVLEYLPPCTLLVTGCGQPSMAVRSFVAHAAQGLRSAGGRRCPLPVYVLVDYNPYGIRIAQCYRYGGDRQWLEHGAVATPQARWIGPFADDWRVVSAGGAAVSPIPLRPAAVRLARSLLHEAQQQGDEMTARELAYMGGPDVVGSAAIDSSPAGASASGTFELQTVMAQRGASYMAHEFVPRIVLRTLQQDRLQRAVQLGASRCLSAGVCAVNDSA</sequence>
<evidence type="ECO:0000313" key="3">
    <source>
        <dbReference type="Proteomes" id="UP001301350"/>
    </source>
</evidence>
<dbReference type="Proteomes" id="UP001301350">
    <property type="component" value="Unassembled WGS sequence"/>
</dbReference>
<keyword evidence="3" id="KW-1185">Reference proteome</keyword>
<name>A0AAV9J033_CYACA</name>
<gene>
    <name evidence="2" type="ORF">CDCA_CDCA14G3766</name>
</gene>
<dbReference type="InterPro" id="IPR036078">
    <property type="entry name" value="Spo11/TopoVI_A_sf"/>
</dbReference>
<dbReference type="AlphaFoldDB" id="A0AAV9J033"/>
<feature type="domain" description="Topoisomerase 6 subunit A/Spo11 TOPRIM" evidence="1">
    <location>
        <begin position="189"/>
        <end position="301"/>
    </location>
</feature>
<proteinExistence type="predicted"/>
<dbReference type="Gene3D" id="3.40.1360.10">
    <property type="match status" value="1"/>
</dbReference>
<evidence type="ECO:0000259" key="1">
    <source>
        <dbReference type="Pfam" id="PF21180"/>
    </source>
</evidence>
<dbReference type="InterPro" id="IPR002815">
    <property type="entry name" value="Spo11/TopoVI_A"/>
</dbReference>
<evidence type="ECO:0000313" key="2">
    <source>
        <dbReference type="EMBL" id="KAK4537741.1"/>
    </source>
</evidence>